<comment type="caution">
    <text evidence="10">The sequence shown here is derived from an EMBL/GenBank/DDBJ whole genome shotgun (WGS) entry which is preliminary data.</text>
</comment>
<dbReference type="GO" id="GO:0005085">
    <property type="term" value="F:guanyl-nucleotide exchange factor activity"/>
    <property type="evidence" value="ECO:0007669"/>
    <property type="project" value="TreeGrafter"/>
</dbReference>
<dbReference type="InterPro" id="IPR042529">
    <property type="entry name" value="IF_2B-like_C"/>
</dbReference>
<dbReference type="EMBL" id="CATQJL010000112">
    <property type="protein sequence ID" value="CAJ0595570.1"/>
    <property type="molecule type" value="Genomic_DNA"/>
</dbReference>
<evidence type="ECO:0000256" key="5">
    <source>
        <dbReference type="ARBA" id="ARBA00022917"/>
    </source>
</evidence>
<evidence type="ECO:0000256" key="9">
    <source>
        <dbReference type="RuleBase" id="RU003814"/>
    </source>
</evidence>
<comment type="subunit">
    <text evidence="8">Component of the translation initiation factor 2B (eIF2B) complex which is a heterodecamer of two sets of five different subunits: alpha, beta, gamma, delta and epsilon. Subunits alpha, beta and delta comprise a regulatory subcomplex and subunits epsilon and gamma comprise a catalytic subcomplex. Within the complex, the hexameric regulatory complex resides at the center, with the two heterodimeric catalytic subcomplexes bound on opposite sides.</text>
</comment>
<organism evidence="10 11">
    <name type="scientific">Cylicocyclus nassatus</name>
    <name type="common">Nematode worm</name>
    <dbReference type="NCBI Taxonomy" id="53992"/>
    <lineage>
        <taxon>Eukaryota</taxon>
        <taxon>Metazoa</taxon>
        <taxon>Ecdysozoa</taxon>
        <taxon>Nematoda</taxon>
        <taxon>Chromadorea</taxon>
        <taxon>Rhabditida</taxon>
        <taxon>Rhabditina</taxon>
        <taxon>Rhabditomorpha</taxon>
        <taxon>Strongyloidea</taxon>
        <taxon>Strongylidae</taxon>
        <taxon>Cylicocyclus</taxon>
    </lineage>
</organism>
<evidence type="ECO:0000256" key="4">
    <source>
        <dbReference type="ARBA" id="ARBA00022540"/>
    </source>
</evidence>
<dbReference type="GO" id="GO:0003743">
    <property type="term" value="F:translation initiation factor activity"/>
    <property type="evidence" value="ECO:0007669"/>
    <property type="project" value="UniProtKB-KW"/>
</dbReference>
<dbReference type="PANTHER" id="PTHR45859:SF1">
    <property type="entry name" value="TRANSLATION INITIATION FACTOR EIF-2B SUBUNIT BETA"/>
    <property type="match status" value="1"/>
</dbReference>
<dbReference type="AlphaFoldDB" id="A0AA36GNS6"/>
<dbReference type="Pfam" id="PF01008">
    <property type="entry name" value="IF-2B"/>
    <property type="match status" value="2"/>
</dbReference>
<dbReference type="Proteomes" id="UP001176961">
    <property type="component" value="Unassembled WGS sequence"/>
</dbReference>
<protein>
    <recommendedName>
        <fullName evidence="6">Translation initiation factor eIF2B subunit beta</fullName>
    </recommendedName>
    <alternativeName>
        <fullName evidence="7">eIF2B GDP-GTP exchange factor subunit beta</fullName>
    </alternativeName>
</protein>
<evidence type="ECO:0000313" key="10">
    <source>
        <dbReference type="EMBL" id="CAJ0595570.1"/>
    </source>
</evidence>
<keyword evidence="4" id="KW-0396">Initiation factor</keyword>
<keyword evidence="11" id="KW-1185">Reference proteome</keyword>
<evidence type="ECO:0000313" key="11">
    <source>
        <dbReference type="Proteomes" id="UP001176961"/>
    </source>
</evidence>
<keyword evidence="3" id="KW-0963">Cytoplasm</keyword>
<proteinExistence type="inferred from homology"/>
<accession>A0AA36GNS6</accession>
<sequence length="337" mass="36863">MESTKDLTELRKAVVAGLRRNPTRPCSLDIALETLQFLRKVILYEKYETITDLLTALNSHGRWICAMVPTELVIRNVLMMVAKLAREESSRDSGEAISAFDSLNKLWSKNEDNINAASGKKMKKGLIQAINEVSSEMSLSCENIAARAADLVNPQDVLIVHHLSESPTLSAFLASARLTRKHRVLSVVQSSEFDSTPEFATPIQLCDVGSKMCEATKVLLPGAAVFPDGSCLVPAGGLSICLSAQRHSVPVYILAAFYKITPFFVPDPMMVNPNKAPGVGFSHALCFSGLVEVPRPTFDHIPASLVTLYISNSACILPSHVYRLIGDYYHPEDVTES</sequence>
<dbReference type="InterPro" id="IPR000649">
    <property type="entry name" value="IF-2B-related"/>
</dbReference>
<dbReference type="GO" id="GO:0005851">
    <property type="term" value="C:eukaryotic translation initiation factor 2B complex"/>
    <property type="evidence" value="ECO:0007669"/>
    <property type="project" value="TreeGrafter"/>
</dbReference>
<evidence type="ECO:0000256" key="1">
    <source>
        <dbReference type="ARBA" id="ARBA00004514"/>
    </source>
</evidence>
<keyword evidence="5" id="KW-0648">Protein biosynthesis</keyword>
<dbReference type="InterPro" id="IPR051855">
    <property type="entry name" value="eIF2B_beta_subunit"/>
</dbReference>
<dbReference type="PANTHER" id="PTHR45859">
    <property type="entry name" value="TRANSLATION INITIATION FACTOR EIF-2B SUBUNIT BETA"/>
    <property type="match status" value="1"/>
</dbReference>
<dbReference type="SUPFAM" id="SSF100950">
    <property type="entry name" value="NagB/RpiA/CoA transferase-like"/>
    <property type="match status" value="1"/>
</dbReference>
<dbReference type="InterPro" id="IPR037171">
    <property type="entry name" value="NagB/RpiA_transferase-like"/>
</dbReference>
<comment type="similarity">
    <text evidence="2 9">Belongs to the eIF-2B alpha/beta/delta subunits family.</text>
</comment>
<reference evidence="10" key="1">
    <citation type="submission" date="2023-07" db="EMBL/GenBank/DDBJ databases">
        <authorList>
            <consortium name="CYATHOMIX"/>
        </authorList>
    </citation>
    <scope>NUCLEOTIDE SEQUENCE</scope>
    <source>
        <strain evidence="10">N/A</strain>
    </source>
</reference>
<dbReference type="GO" id="GO:0005829">
    <property type="term" value="C:cytosol"/>
    <property type="evidence" value="ECO:0007669"/>
    <property type="project" value="UniProtKB-SubCell"/>
</dbReference>
<evidence type="ECO:0000256" key="2">
    <source>
        <dbReference type="ARBA" id="ARBA00007251"/>
    </source>
</evidence>
<gene>
    <name evidence="10" type="ORF">CYNAS_LOCUS7553</name>
</gene>
<evidence type="ECO:0000256" key="8">
    <source>
        <dbReference type="ARBA" id="ARBA00046432"/>
    </source>
</evidence>
<evidence type="ECO:0000256" key="6">
    <source>
        <dbReference type="ARBA" id="ARBA00044122"/>
    </source>
</evidence>
<name>A0AA36GNS6_CYLNA</name>
<comment type="subcellular location">
    <subcellularLocation>
        <location evidence="1">Cytoplasm</location>
        <location evidence="1">Cytosol</location>
    </subcellularLocation>
</comment>
<evidence type="ECO:0000256" key="3">
    <source>
        <dbReference type="ARBA" id="ARBA00022490"/>
    </source>
</evidence>
<evidence type="ECO:0000256" key="7">
    <source>
        <dbReference type="ARBA" id="ARBA00044228"/>
    </source>
</evidence>
<dbReference type="Gene3D" id="3.40.50.10470">
    <property type="entry name" value="Translation initiation factor eif-2b, domain 2"/>
    <property type="match status" value="1"/>
</dbReference>